<gene>
    <name evidence="7" type="ORF">NQ314_014426</name>
</gene>
<organism evidence="7 8">
    <name type="scientific">Rhamnusium bicolor</name>
    <dbReference type="NCBI Taxonomy" id="1586634"/>
    <lineage>
        <taxon>Eukaryota</taxon>
        <taxon>Metazoa</taxon>
        <taxon>Ecdysozoa</taxon>
        <taxon>Arthropoda</taxon>
        <taxon>Hexapoda</taxon>
        <taxon>Insecta</taxon>
        <taxon>Pterygota</taxon>
        <taxon>Neoptera</taxon>
        <taxon>Endopterygota</taxon>
        <taxon>Coleoptera</taxon>
        <taxon>Polyphaga</taxon>
        <taxon>Cucujiformia</taxon>
        <taxon>Chrysomeloidea</taxon>
        <taxon>Cerambycidae</taxon>
        <taxon>Lepturinae</taxon>
        <taxon>Rhagiini</taxon>
        <taxon>Rhamnusium</taxon>
    </lineage>
</organism>
<protein>
    <recommendedName>
        <fullName evidence="9">Transmembrane protein 120 homolog</fullName>
    </recommendedName>
</protein>
<evidence type="ECO:0000256" key="1">
    <source>
        <dbReference type="ARBA" id="ARBA00004141"/>
    </source>
</evidence>
<evidence type="ECO:0000256" key="4">
    <source>
        <dbReference type="ARBA" id="ARBA00022989"/>
    </source>
</evidence>
<evidence type="ECO:0000256" key="2">
    <source>
        <dbReference type="ARBA" id="ARBA00009700"/>
    </source>
</evidence>
<comment type="subcellular location">
    <subcellularLocation>
        <location evidence="1">Membrane</location>
        <topology evidence="1">Multi-pass membrane protein</topology>
    </subcellularLocation>
</comment>
<comment type="similarity">
    <text evidence="2">Belongs to the TMEM120 family.</text>
</comment>
<dbReference type="Pfam" id="PF07851">
    <property type="entry name" value="TMEM120A-B"/>
    <property type="match status" value="1"/>
</dbReference>
<feature type="transmembrane region" description="Helical" evidence="6">
    <location>
        <begin position="150"/>
        <end position="170"/>
    </location>
</feature>
<sequence length="352" mass="42395">MSDPIWEEWQELSKDYNELETVNGSYLKKLAELTNLQQTCLKHIARQRNRLKMMKKIVKQLKREVNADKVAELKNYIMKREAELQVIEQTLPKQSRKYLKIVLGSIDVSFLNKEDKFKYKDEYEKFKLINHVIAFFLSILNLYYDFRPLQLFYVGFLVWYYCTISIRESILKVNGSRIKGWWTLHHVLSTVGSAIYLVWPENETWSQFKSQFLWYNIYNCLIQYLQFKYQRGALYRLKALGERDKMDITIEGFHSWMWKGLTFLLPFLFIGYFFQLSNAIVLYKLSYHPQATWHVMFSSALFFIFFVGNTITTIMVVPNKIREKMMFQYRVMTQRLYNVVNEKVAKINLQRK</sequence>
<dbReference type="Proteomes" id="UP001162156">
    <property type="component" value="Unassembled WGS sequence"/>
</dbReference>
<reference evidence="7" key="1">
    <citation type="journal article" date="2023" name="Insect Mol. Biol.">
        <title>Genome sequencing provides insights into the evolution of gene families encoding plant cell wall-degrading enzymes in longhorned beetles.</title>
        <authorList>
            <person name="Shin N.R."/>
            <person name="Okamura Y."/>
            <person name="Kirsch R."/>
            <person name="Pauchet Y."/>
        </authorList>
    </citation>
    <scope>NUCLEOTIDE SEQUENCE</scope>
    <source>
        <strain evidence="7">RBIC_L_NR</strain>
    </source>
</reference>
<dbReference type="PANTHER" id="PTHR21433">
    <property type="entry name" value="TRANSMEMBRANE PROTEIN INDUCED BY TUMOR NECROSIS FACTOR ALPHA"/>
    <property type="match status" value="1"/>
</dbReference>
<evidence type="ECO:0000313" key="8">
    <source>
        <dbReference type="Proteomes" id="UP001162156"/>
    </source>
</evidence>
<feature type="transmembrane region" description="Helical" evidence="6">
    <location>
        <begin position="263"/>
        <end position="283"/>
    </location>
</feature>
<feature type="transmembrane region" description="Helical" evidence="6">
    <location>
        <begin position="128"/>
        <end position="144"/>
    </location>
</feature>
<dbReference type="EMBL" id="JANEYF010003969">
    <property type="protein sequence ID" value="KAJ8932730.1"/>
    <property type="molecule type" value="Genomic_DNA"/>
</dbReference>
<keyword evidence="8" id="KW-1185">Reference proteome</keyword>
<feature type="transmembrane region" description="Helical" evidence="6">
    <location>
        <begin position="295"/>
        <end position="317"/>
    </location>
</feature>
<evidence type="ECO:0008006" key="9">
    <source>
        <dbReference type="Google" id="ProtNLM"/>
    </source>
</evidence>
<keyword evidence="5 6" id="KW-0472">Membrane</keyword>
<name>A0AAV8X2F3_9CUCU</name>
<evidence type="ECO:0000256" key="3">
    <source>
        <dbReference type="ARBA" id="ARBA00022692"/>
    </source>
</evidence>
<dbReference type="GO" id="GO:0016020">
    <property type="term" value="C:membrane"/>
    <property type="evidence" value="ECO:0007669"/>
    <property type="project" value="UniProtKB-SubCell"/>
</dbReference>
<dbReference type="PANTHER" id="PTHR21433:SF0">
    <property type="entry name" value="TRANSMEMBRANE PROTEIN 120 HOMOLOG"/>
    <property type="match status" value="1"/>
</dbReference>
<accession>A0AAV8X2F3</accession>
<evidence type="ECO:0000256" key="5">
    <source>
        <dbReference type="ARBA" id="ARBA00023136"/>
    </source>
</evidence>
<feature type="transmembrane region" description="Helical" evidence="6">
    <location>
        <begin position="182"/>
        <end position="199"/>
    </location>
</feature>
<dbReference type="InterPro" id="IPR012926">
    <property type="entry name" value="TMEM120A/B"/>
</dbReference>
<proteinExistence type="inferred from homology"/>
<keyword evidence="3 6" id="KW-0812">Transmembrane</keyword>
<comment type="caution">
    <text evidence="7">The sequence shown here is derived from an EMBL/GenBank/DDBJ whole genome shotgun (WGS) entry which is preliminary data.</text>
</comment>
<keyword evidence="4 6" id="KW-1133">Transmembrane helix</keyword>
<evidence type="ECO:0000313" key="7">
    <source>
        <dbReference type="EMBL" id="KAJ8932730.1"/>
    </source>
</evidence>
<dbReference type="AlphaFoldDB" id="A0AAV8X2F3"/>
<evidence type="ECO:0000256" key="6">
    <source>
        <dbReference type="SAM" id="Phobius"/>
    </source>
</evidence>